<protein>
    <recommendedName>
        <fullName evidence="3">Prepilin-type N-terminal cleavage/methylation domain-containing protein</fullName>
    </recommendedName>
</protein>
<sequence length="194" mass="20413">MKRQAGFTLLETLVVLVLVALIVGVLADGGSRLGDLRQRLATRVEGASDRAMRIGWFRQSVANALPDLPGGSGLFHGDAQSLTLLTLAPVGAAGGTPTILIWRLSEPAPGLHRLEVQEGDRTLETLTWRGPRGLFAYLDAAGMQHARWPDADGAPQLPAAVLLQSGADETPVVTFAAIAGAKNVPAKLLEAAQR</sequence>
<evidence type="ECO:0000313" key="2">
    <source>
        <dbReference type="Proteomes" id="UP000681075"/>
    </source>
</evidence>
<reference evidence="1" key="1">
    <citation type="submission" date="2021-02" db="EMBL/GenBank/DDBJ databases">
        <title>Genome sequence of Rhodospirillales sp. strain TMPK1 isolated from soil.</title>
        <authorList>
            <person name="Nakai R."/>
            <person name="Kusada H."/>
            <person name="Tamaki H."/>
        </authorList>
    </citation>
    <scope>NUCLEOTIDE SEQUENCE</scope>
    <source>
        <strain evidence="1">TMPK1</strain>
    </source>
</reference>
<dbReference type="AlphaFoldDB" id="A0A8S8XIF9"/>
<proteinExistence type="predicted"/>
<dbReference type="NCBIfam" id="TIGR02532">
    <property type="entry name" value="IV_pilin_GFxxxE"/>
    <property type="match status" value="1"/>
</dbReference>
<keyword evidence="2" id="KW-1185">Reference proteome</keyword>
<organism evidence="1 2">
    <name type="scientific">Roseiterribacter gracilis</name>
    <dbReference type="NCBI Taxonomy" id="2812848"/>
    <lineage>
        <taxon>Bacteria</taxon>
        <taxon>Pseudomonadati</taxon>
        <taxon>Pseudomonadota</taxon>
        <taxon>Alphaproteobacteria</taxon>
        <taxon>Rhodospirillales</taxon>
        <taxon>Roseiterribacteraceae</taxon>
        <taxon>Roseiterribacter</taxon>
    </lineage>
</organism>
<dbReference type="Pfam" id="PF07963">
    <property type="entry name" value="N_methyl"/>
    <property type="match status" value="1"/>
</dbReference>
<dbReference type="EMBL" id="BOPV01000001">
    <property type="protein sequence ID" value="GIL41792.1"/>
    <property type="molecule type" value="Genomic_DNA"/>
</dbReference>
<dbReference type="Proteomes" id="UP000681075">
    <property type="component" value="Unassembled WGS sequence"/>
</dbReference>
<evidence type="ECO:0000313" key="1">
    <source>
        <dbReference type="EMBL" id="GIL41792.1"/>
    </source>
</evidence>
<evidence type="ECO:0008006" key="3">
    <source>
        <dbReference type="Google" id="ProtNLM"/>
    </source>
</evidence>
<dbReference type="RefSeq" id="WP_420245429.1">
    <property type="nucleotide sequence ID" value="NZ_BOPV01000001.1"/>
</dbReference>
<gene>
    <name evidence="1" type="ORF">TMPK1_40290</name>
</gene>
<name>A0A8S8XIF9_9PROT</name>
<accession>A0A8S8XIF9</accession>
<dbReference type="InterPro" id="IPR012902">
    <property type="entry name" value="N_methyl_site"/>
</dbReference>
<comment type="caution">
    <text evidence="1">The sequence shown here is derived from an EMBL/GenBank/DDBJ whole genome shotgun (WGS) entry which is preliminary data.</text>
</comment>